<feature type="transmembrane region" description="Helical" evidence="1">
    <location>
        <begin position="12"/>
        <end position="32"/>
    </location>
</feature>
<evidence type="ECO:0000256" key="1">
    <source>
        <dbReference type="SAM" id="Phobius"/>
    </source>
</evidence>
<comment type="caution">
    <text evidence="2">The sequence shown here is derived from an EMBL/GenBank/DDBJ whole genome shotgun (WGS) entry which is preliminary data.</text>
</comment>
<dbReference type="PANTHER" id="PTHR22963:SF39">
    <property type="entry name" value="DUMPY"/>
    <property type="match status" value="1"/>
</dbReference>
<keyword evidence="1" id="KW-0812">Transmembrane</keyword>
<gene>
    <name evidence="2" type="ORF">MNOR_LOCUS24901</name>
</gene>
<dbReference type="PANTHER" id="PTHR22963">
    <property type="entry name" value="ENDOGLIN-RELATED"/>
    <property type="match status" value="1"/>
</dbReference>
<sequence length="249" mass="26838">QSGFCLGHRMMLQNIIAPLLLVVVYGALHVVAKPSEKIEGPLIKKFGHEEISRQKRGIWDLIKDTIKDEIKEEVGEAVDKIDTIRDIFRGSEQIDTAGVDGTKPEPAAPVHQAPVNPAPVHPAPVHTAPWHTAPVHPIAPIPEYPAEANIPASPTYCGVADVRSGAGLSQDTSVGCANQYDCPYNMDCICLKCVDPCVNRCAPTAECQVYNRKPICTCPHNQTGNPDVFCNNIVSGDAFINSVDVRSGA</sequence>
<keyword evidence="3" id="KW-1185">Reference proteome</keyword>
<feature type="non-terminal residue" evidence="2">
    <location>
        <position position="1"/>
    </location>
</feature>
<keyword evidence="1" id="KW-0472">Membrane</keyword>
<keyword evidence="1" id="KW-1133">Transmembrane helix</keyword>
<dbReference type="EMBL" id="CAXKWB010023258">
    <property type="protein sequence ID" value="CAL4124965.1"/>
    <property type="molecule type" value="Genomic_DNA"/>
</dbReference>
<proteinExistence type="predicted"/>
<accession>A0AAV2RIY6</accession>
<evidence type="ECO:0000313" key="3">
    <source>
        <dbReference type="Proteomes" id="UP001497623"/>
    </source>
</evidence>
<organism evidence="2 3">
    <name type="scientific">Meganyctiphanes norvegica</name>
    <name type="common">Northern krill</name>
    <name type="synonym">Thysanopoda norvegica</name>
    <dbReference type="NCBI Taxonomy" id="48144"/>
    <lineage>
        <taxon>Eukaryota</taxon>
        <taxon>Metazoa</taxon>
        <taxon>Ecdysozoa</taxon>
        <taxon>Arthropoda</taxon>
        <taxon>Crustacea</taxon>
        <taxon>Multicrustacea</taxon>
        <taxon>Malacostraca</taxon>
        <taxon>Eumalacostraca</taxon>
        <taxon>Eucarida</taxon>
        <taxon>Euphausiacea</taxon>
        <taxon>Euphausiidae</taxon>
        <taxon>Meganyctiphanes</taxon>
    </lineage>
</organism>
<name>A0AAV2RIY6_MEGNR</name>
<dbReference type="Proteomes" id="UP001497623">
    <property type="component" value="Unassembled WGS sequence"/>
</dbReference>
<reference evidence="2 3" key="1">
    <citation type="submission" date="2024-05" db="EMBL/GenBank/DDBJ databases">
        <authorList>
            <person name="Wallberg A."/>
        </authorList>
    </citation>
    <scope>NUCLEOTIDE SEQUENCE [LARGE SCALE GENOMIC DNA]</scope>
</reference>
<dbReference type="AlphaFoldDB" id="A0AAV2RIY6"/>
<evidence type="ECO:0000313" key="2">
    <source>
        <dbReference type="EMBL" id="CAL4124965.1"/>
    </source>
</evidence>
<protein>
    <submittedName>
        <fullName evidence="2">Uncharacterized protein</fullName>
    </submittedName>
</protein>